<feature type="region of interest" description="Disordered" evidence="16">
    <location>
        <begin position="332"/>
        <end position="353"/>
    </location>
</feature>
<feature type="domain" description="BRCT" evidence="17">
    <location>
        <begin position="61"/>
        <end position="149"/>
    </location>
</feature>
<dbReference type="InterPro" id="IPR038401">
    <property type="entry name" value="Rev1_C_sf"/>
</dbReference>
<evidence type="ECO:0000256" key="8">
    <source>
        <dbReference type="ARBA" id="ARBA00022763"/>
    </source>
</evidence>
<evidence type="ECO:0000256" key="7">
    <source>
        <dbReference type="ARBA" id="ARBA00022723"/>
    </source>
</evidence>
<evidence type="ECO:0000256" key="11">
    <source>
        <dbReference type="ARBA" id="ARBA00023204"/>
    </source>
</evidence>
<dbReference type="Gene3D" id="1.20.58.1280">
    <property type="entry name" value="DNA repair protein Rev1, C-terminal domain"/>
    <property type="match status" value="1"/>
</dbReference>
<dbReference type="OrthoDB" id="427711at2759"/>
<dbReference type="Gene3D" id="1.10.150.20">
    <property type="entry name" value="5' to 3' exonuclease, C-terminal subdomain"/>
    <property type="match status" value="1"/>
</dbReference>
<dbReference type="Pfam" id="PF21999">
    <property type="entry name" value="IMS_HHH_1"/>
    <property type="match status" value="1"/>
</dbReference>
<evidence type="ECO:0000256" key="13">
    <source>
        <dbReference type="ARBA" id="ARBA00058985"/>
    </source>
</evidence>
<feature type="binding site" evidence="15">
    <location>
        <position position="576"/>
    </location>
    <ligand>
        <name>Mg(2+)</name>
        <dbReference type="ChEBI" id="CHEBI:18420"/>
        <label>1</label>
    </ligand>
</feature>
<dbReference type="EMBL" id="JACCJC010000004">
    <property type="protein sequence ID" value="KAF6240141.1"/>
    <property type="molecule type" value="Genomic_DNA"/>
</dbReference>
<dbReference type="InterPro" id="IPR001357">
    <property type="entry name" value="BRCT_dom"/>
</dbReference>
<evidence type="ECO:0000259" key="17">
    <source>
        <dbReference type="PROSITE" id="PS50172"/>
    </source>
</evidence>
<dbReference type="InterPro" id="IPR012112">
    <property type="entry name" value="REV1"/>
</dbReference>
<feature type="compositionally biased region" description="Acidic residues" evidence="16">
    <location>
        <begin position="248"/>
        <end position="257"/>
    </location>
</feature>
<comment type="cofactor">
    <cofactor evidence="15">
        <name>Mg(2+)</name>
        <dbReference type="ChEBI" id="CHEBI:18420"/>
    </cofactor>
    <text evidence="15">Binds 2 magnesium ions.</text>
</comment>
<keyword evidence="8 14" id="KW-0227">DNA damage</keyword>
<dbReference type="GO" id="GO:0005634">
    <property type="term" value="C:nucleus"/>
    <property type="evidence" value="ECO:0007669"/>
    <property type="project" value="UniProtKB-SubCell"/>
</dbReference>
<dbReference type="Gene3D" id="3.40.50.10190">
    <property type="entry name" value="BRCT domain"/>
    <property type="match status" value="1"/>
</dbReference>
<dbReference type="Gene3D" id="6.10.250.1490">
    <property type="match status" value="1"/>
</dbReference>
<dbReference type="Pfam" id="PF14377">
    <property type="entry name" value="UBM"/>
    <property type="match status" value="3"/>
</dbReference>
<dbReference type="InterPro" id="IPR043128">
    <property type="entry name" value="Rev_trsase/Diguanyl_cyclase"/>
</dbReference>
<dbReference type="AlphaFoldDB" id="A0A8H6G436"/>
<feature type="compositionally biased region" description="Basic and acidic residues" evidence="16">
    <location>
        <begin position="1111"/>
        <end position="1120"/>
    </location>
</feature>
<evidence type="ECO:0000256" key="12">
    <source>
        <dbReference type="ARBA" id="ARBA00023242"/>
    </source>
</evidence>
<evidence type="ECO:0000256" key="15">
    <source>
        <dbReference type="PIRSR" id="PIRSR036573-2"/>
    </source>
</evidence>
<keyword evidence="7 15" id="KW-0479">Metal-binding</keyword>
<evidence type="ECO:0000256" key="10">
    <source>
        <dbReference type="ARBA" id="ARBA00023125"/>
    </source>
</evidence>
<accession>A0A8H6G436</accession>
<dbReference type="InterPro" id="IPR017961">
    <property type="entry name" value="DNA_pol_Y-fam_little_finger"/>
</dbReference>
<dbReference type="Proteomes" id="UP000578531">
    <property type="component" value="Unassembled WGS sequence"/>
</dbReference>
<dbReference type="PANTHER" id="PTHR45990">
    <property type="entry name" value="DNA REPAIR PROTEIN REV1"/>
    <property type="match status" value="1"/>
</dbReference>
<evidence type="ECO:0000313" key="20">
    <source>
        <dbReference type="Proteomes" id="UP000578531"/>
    </source>
</evidence>
<keyword evidence="4 14" id="KW-0237">DNA synthesis</keyword>
<dbReference type="GeneID" id="59283425"/>
<evidence type="ECO:0000256" key="9">
    <source>
        <dbReference type="ARBA" id="ARBA00022842"/>
    </source>
</evidence>
<dbReference type="GO" id="GO:0003684">
    <property type="term" value="F:damaged DNA binding"/>
    <property type="evidence" value="ECO:0007669"/>
    <property type="project" value="UniProtKB-UniRule"/>
</dbReference>
<dbReference type="GO" id="GO:0042276">
    <property type="term" value="P:error-prone translesion synthesis"/>
    <property type="evidence" value="ECO:0007669"/>
    <property type="project" value="InterPro"/>
</dbReference>
<dbReference type="CDD" id="cd01701">
    <property type="entry name" value="PolY_Rev1"/>
    <property type="match status" value="1"/>
</dbReference>
<evidence type="ECO:0000256" key="4">
    <source>
        <dbReference type="ARBA" id="ARBA00022634"/>
    </source>
</evidence>
<evidence type="ECO:0000313" key="19">
    <source>
        <dbReference type="EMBL" id="KAF6240141.1"/>
    </source>
</evidence>
<dbReference type="SUPFAM" id="SSF52113">
    <property type="entry name" value="BRCT domain"/>
    <property type="match status" value="1"/>
</dbReference>
<dbReference type="GO" id="GO:0070987">
    <property type="term" value="P:error-free translesion synthesis"/>
    <property type="evidence" value="ECO:0007669"/>
    <property type="project" value="TreeGrafter"/>
</dbReference>
<dbReference type="InterPro" id="IPR053848">
    <property type="entry name" value="IMS_HHH_1"/>
</dbReference>
<evidence type="ECO:0000256" key="2">
    <source>
        <dbReference type="ARBA" id="ARBA00010945"/>
    </source>
</evidence>
<dbReference type="PANTHER" id="PTHR45990:SF1">
    <property type="entry name" value="DNA REPAIR PROTEIN REV1"/>
    <property type="match status" value="1"/>
</dbReference>
<evidence type="ECO:0000256" key="3">
    <source>
        <dbReference type="ARBA" id="ARBA00020399"/>
    </source>
</evidence>
<feature type="region of interest" description="Disordered" evidence="16">
    <location>
        <begin position="850"/>
        <end position="920"/>
    </location>
</feature>
<keyword evidence="20" id="KW-1185">Reference proteome</keyword>
<dbReference type="RefSeq" id="XP_037169410.1">
    <property type="nucleotide sequence ID" value="XM_037303688.1"/>
</dbReference>
<name>A0A8H6G436_9LECA</name>
<keyword evidence="6 14" id="KW-0548">Nucleotidyltransferase</keyword>
<comment type="function">
    <text evidence="13">Deoxycytidyl transferase involved in DNA repair. Transfers a dCMP residue from dCTP to the 3'-end of a DNA primer in a template-dependent reaction. May assist in the first step in the bypass of abasic lesions by the insertion of a nucleotide opposite the lesion. Required for normal induction of mutations by physical and chemical agents. Involved in mitochondrial DNA mutagenesis.</text>
</comment>
<dbReference type="Gene3D" id="3.40.1170.60">
    <property type="match status" value="1"/>
</dbReference>
<dbReference type="GO" id="GO:0006281">
    <property type="term" value="P:DNA repair"/>
    <property type="evidence" value="ECO:0007669"/>
    <property type="project" value="UniProtKB-KW"/>
</dbReference>
<feature type="compositionally biased region" description="Polar residues" evidence="16">
    <location>
        <begin position="854"/>
        <end position="870"/>
    </location>
</feature>
<dbReference type="GO" id="GO:0003887">
    <property type="term" value="F:DNA-directed DNA polymerase activity"/>
    <property type="evidence" value="ECO:0007669"/>
    <property type="project" value="InterPro"/>
</dbReference>
<dbReference type="SUPFAM" id="SSF56672">
    <property type="entry name" value="DNA/RNA polymerases"/>
    <property type="match status" value="1"/>
</dbReference>
<dbReference type="Pfam" id="PF00817">
    <property type="entry name" value="IMS"/>
    <property type="match status" value="1"/>
</dbReference>
<dbReference type="SMART" id="SM00292">
    <property type="entry name" value="BRCT"/>
    <property type="match status" value="1"/>
</dbReference>
<feature type="domain" description="UmuC" evidence="18">
    <location>
        <begin position="477"/>
        <end position="675"/>
    </location>
</feature>
<feature type="region of interest" description="Disordered" evidence="16">
    <location>
        <begin position="232"/>
        <end position="317"/>
    </location>
</feature>
<dbReference type="PROSITE" id="PS50172">
    <property type="entry name" value="BRCT"/>
    <property type="match status" value="1"/>
</dbReference>
<evidence type="ECO:0000256" key="5">
    <source>
        <dbReference type="ARBA" id="ARBA00022679"/>
    </source>
</evidence>
<dbReference type="InterPro" id="IPR036775">
    <property type="entry name" value="DNA_pol_Y-fam_lit_finger_sf"/>
</dbReference>
<feature type="region of interest" description="Disordered" evidence="16">
    <location>
        <begin position="1111"/>
        <end position="1152"/>
    </location>
</feature>
<feature type="compositionally biased region" description="Polar residues" evidence="16">
    <location>
        <begin position="393"/>
        <end position="402"/>
    </location>
</feature>
<gene>
    <name evidence="19" type="ORF">HO173_001751</name>
</gene>
<comment type="subcellular location">
    <subcellularLocation>
        <location evidence="1 14">Nucleus</location>
    </subcellularLocation>
</comment>
<dbReference type="FunFam" id="3.40.50.10190:FF:000011">
    <property type="entry name" value="DNA repair protein REV1"/>
    <property type="match status" value="1"/>
</dbReference>
<evidence type="ECO:0000256" key="16">
    <source>
        <dbReference type="SAM" id="MobiDB-lite"/>
    </source>
</evidence>
<dbReference type="Pfam" id="PF16589">
    <property type="entry name" value="BRCT_2"/>
    <property type="match status" value="1"/>
</dbReference>
<evidence type="ECO:0000259" key="18">
    <source>
        <dbReference type="PROSITE" id="PS50173"/>
    </source>
</evidence>
<dbReference type="SUPFAM" id="SSF100879">
    <property type="entry name" value="Lesion bypass DNA polymerase (Y-family), little finger domain"/>
    <property type="match status" value="1"/>
</dbReference>
<dbReference type="InterPro" id="IPR031991">
    <property type="entry name" value="Rev1_C"/>
</dbReference>
<dbReference type="PIRSF" id="PIRSF036573">
    <property type="entry name" value="REV1"/>
    <property type="match status" value="1"/>
</dbReference>
<dbReference type="Gene3D" id="3.30.70.270">
    <property type="match status" value="1"/>
</dbReference>
<reference evidence="19 20" key="1">
    <citation type="journal article" date="2020" name="Genomics">
        <title>Complete, high-quality genomes from long-read metagenomic sequencing of two wolf lichen thalli reveals enigmatic genome architecture.</title>
        <authorList>
            <person name="McKenzie S.K."/>
            <person name="Walston R.F."/>
            <person name="Allen J.L."/>
        </authorList>
    </citation>
    <scope>NUCLEOTIDE SEQUENCE [LARGE SCALE GENOMIC DNA]</scope>
    <source>
        <strain evidence="19">WasteWater2</strain>
    </source>
</reference>
<keyword evidence="11 14" id="KW-0234">DNA repair</keyword>
<proteinExistence type="inferred from homology"/>
<dbReference type="InterPro" id="IPR001126">
    <property type="entry name" value="UmuC"/>
</dbReference>
<feature type="binding site" evidence="15">
    <location>
        <position position="577"/>
    </location>
    <ligand>
        <name>Mg(2+)</name>
        <dbReference type="ChEBI" id="CHEBI:18420"/>
        <label>1</label>
    </ligand>
</feature>
<dbReference type="Gene3D" id="6.10.250.1630">
    <property type="match status" value="2"/>
</dbReference>
<evidence type="ECO:0000256" key="1">
    <source>
        <dbReference type="ARBA" id="ARBA00004123"/>
    </source>
</evidence>
<dbReference type="InterPro" id="IPR025527">
    <property type="entry name" value="HUWE1/Rev1_UBM"/>
</dbReference>
<keyword evidence="12 14" id="KW-0539">Nucleus</keyword>
<organism evidence="19 20">
    <name type="scientific">Letharia columbiana</name>
    <dbReference type="NCBI Taxonomy" id="112416"/>
    <lineage>
        <taxon>Eukaryota</taxon>
        <taxon>Fungi</taxon>
        <taxon>Dikarya</taxon>
        <taxon>Ascomycota</taxon>
        <taxon>Pezizomycotina</taxon>
        <taxon>Lecanoromycetes</taxon>
        <taxon>OSLEUM clade</taxon>
        <taxon>Lecanoromycetidae</taxon>
        <taxon>Lecanorales</taxon>
        <taxon>Lecanorineae</taxon>
        <taxon>Parmeliaceae</taxon>
        <taxon>Letharia</taxon>
    </lineage>
</organism>
<keyword evidence="9 15" id="KW-0460">Magnesium</keyword>
<keyword evidence="10 14" id="KW-0238">DNA-binding</keyword>
<protein>
    <recommendedName>
        <fullName evidence="3 14">DNA repair protein REV1</fullName>
        <ecNumber evidence="14">2.7.7.-</ecNumber>
    </recommendedName>
</protein>
<evidence type="ECO:0000256" key="14">
    <source>
        <dbReference type="PIRNR" id="PIRNR036573"/>
    </source>
</evidence>
<dbReference type="EC" id="2.7.7.-" evidence="14"/>
<dbReference type="InterPro" id="IPR043502">
    <property type="entry name" value="DNA/RNA_pol_sf"/>
</dbReference>
<keyword evidence="5 14" id="KW-0808">Transferase</keyword>
<dbReference type="Pfam" id="PF11799">
    <property type="entry name" value="IMS_C"/>
    <property type="match status" value="1"/>
</dbReference>
<feature type="region of interest" description="Disordered" evidence="16">
    <location>
        <begin position="947"/>
        <end position="990"/>
    </location>
</feature>
<dbReference type="PROSITE" id="PS50173">
    <property type="entry name" value="UMUC"/>
    <property type="match status" value="1"/>
</dbReference>
<dbReference type="GO" id="GO:0046872">
    <property type="term" value="F:metal ion binding"/>
    <property type="evidence" value="ECO:0007669"/>
    <property type="project" value="UniProtKB-KW"/>
</dbReference>
<dbReference type="Pfam" id="PF16727">
    <property type="entry name" value="REV1_C"/>
    <property type="match status" value="1"/>
</dbReference>
<evidence type="ECO:0000256" key="6">
    <source>
        <dbReference type="ARBA" id="ARBA00022695"/>
    </source>
</evidence>
<dbReference type="FunFam" id="3.30.70.270:FF:000040">
    <property type="entry name" value="DNA repair protein REV1"/>
    <property type="match status" value="1"/>
</dbReference>
<feature type="binding site" evidence="15">
    <location>
        <position position="481"/>
    </location>
    <ligand>
        <name>Mg(2+)</name>
        <dbReference type="ChEBI" id="CHEBI:18420"/>
        <label>1</label>
    </ligand>
</feature>
<dbReference type="InterPro" id="IPR036420">
    <property type="entry name" value="BRCT_dom_sf"/>
</dbReference>
<sequence>MGSRLEANSSAVRKRIEKHKFQDEGGEEYESSKFGGFNDYFRRKKIKLQNLDANLRSSSANNPPVFRGVVAHVNGYTQPSLNDIHKLIVAYGGGFMQYLDGKTTVTHIIASTLTPKKKIEFQKYRIVKPAWVTDSIEAGKLLPWDAYRVVDEGVGQRVLGFDNGNVISQVNNLERGYRDQTETSWYTGQVRDVANELDSRGPERPYPSSQSPLDARNAYGERRNAGCIMADPADDILDDGVPSSDSPEGVEGEELDPSDFPAADQYYTESQDNNARELASEGSAKNSRGARSEPSLDGPTTPERLSLKADNDVPTGVVSPRTEAKMFAVENFSSEDFAPDEDNVPDTITSDRRSASQEFTFEETLHTLEPATEEYAALNEPDFEASPPPQKPSADNGTTPTKPTAEEHNAQLLADPRVWKSTVVNPRFLKQYYEESRLHHLSAWKAELKSQMQKMAAEKTSSQRSREKRVPGARRYILHVDFDSFFAAVSLKQFPQYVDRPVVIAHGGGSGSEIASCNYPARRFGVKNGMWMKHAQKMCPDLKVLPYNFPAYEDASRNFYAAVMDTDGVVQSVSVDEALVDVSARCIAAGGHEGKGIHEGSIWREQAEADEIATKLREEIKERTGCAVSVGIGGNILLAKVALRKAKPAGQYQIKPEEVLDFLGGLTVQELPGVAYSIGGKLEEIGVRFVKDVRELSKEKMVTTLGPKTGEKIWDYARGIDRTEVGDQVIRKSVSAEVNWGIRFVTQEQADEFVHSLCEELHKRLLNEGLKGRQLTMKIMRRAADAPLDPPKHLGHGKCDTFNKSLILGVATNDKDIIGREAISIMRGFGFSPGELRGIGIQMQRLEQLKGDNPQDSSQRRLQFKASNTPKRPLPKDNFIVDDIDSPQKPKVQPPAHPAATFAKETSPTPNGKPRMPLNTLGTQFVLPTQVDPVVLAELPSDIRSKLLGKQTAPKPNQSRDAAPALRSRSGTPTLPPDALPSQSQLDPETLDALPDDVRAEILAFYHKSPHKALAKAAQAVLPQSPRKNRTTKLPKKLTTPTKKRAGLFSRGANKASSAFSTLTQSNFVANARPGASSAKVGGAELSADIPDDFLSALPDDIRREVLAQARRDSLQKKGGIEFTSNKKKRPLNAKGHQPTGQRTLTLPPCPPKPTFTAQKFTRLPELREAISSWFEEFRDEGPYAEDVDALIKYLEKVVGEEGDMEKAVSVGRWLGWIVDEGVGDGSGKVEGDKVWKEAVRRVQEGVQSAVEERGLGRVKF</sequence>
<dbReference type="FunFam" id="3.30.1490.100:FF:000001">
    <property type="entry name" value="DNA repair protein REV1"/>
    <property type="match status" value="1"/>
</dbReference>
<feature type="compositionally biased region" description="Basic residues" evidence="16">
    <location>
        <begin position="1027"/>
        <end position="1040"/>
    </location>
</feature>
<dbReference type="CDD" id="cd17719">
    <property type="entry name" value="BRCT_Rev1"/>
    <property type="match status" value="1"/>
</dbReference>
<dbReference type="GO" id="GO:0017125">
    <property type="term" value="F:deoxycytidyl transferase activity"/>
    <property type="evidence" value="ECO:0007669"/>
    <property type="project" value="TreeGrafter"/>
</dbReference>
<feature type="region of interest" description="Disordered" evidence="16">
    <location>
        <begin position="1018"/>
        <end position="1040"/>
    </location>
</feature>
<feature type="region of interest" description="Disordered" evidence="16">
    <location>
        <begin position="381"/>
        <end position="404"/>
    </location>
</feature>
<dbReference type="Gene3D" id="3.30.1490.100">
    <property type="entry name" value="DNA polymerase, Y-family, little finger domain"/>
    <property type="match status" value="1"/>
</dbReference>
<comment type="caution">
    <text evidence="19">The sequence shown here is derived from an EMBL/GenBank/DDBJ whole genome shotgun (WGS) entry which is preliminary data.</text>
</comment>
<comment type="similarity">
    <text evidence="2 14">Belongs to the DNA polymerase type-Y family.</text>
</comment>